<dbReference type="Proteomes" id="UP000280960">
    <property type="component" value="Chromosome"/>
</dbReference>
<dbReference type="Pfam" id="PF02588">
    <property type="entry name" value="YitT_membrane"/>
    <property type="match status" value="1"/>
</dbReference>
<evidence type="ECO:0000259" key="7">
    <source>
        <dbReference type="Pfam" id="PF10035"/>
    </source>
</evidence>
<feature type="domain" description="DUF2179" evidence="7">
    <location>
        <begin position="219"/>
        <end position="273"/>
    </location>
</feature>
<dbReference type="PANTHER" id="PTHR33545">
    <property type="entry name" value="UPF0750 MEMBRANE PROTEIN YITT-RELATED"/>
    <property type="match status" value="1"/>
</dbReference>
<keyword evidence="3 6" id="KW-0812">Transmembrane</keyword>
<dbReference type="AlphaFoldDB" id="A0A3G2R8T3"/>
<name>A0A3G2R8T3_9FIRM</name>
<dbReference type="InterPro" id="IPR051461">
    <property type="entry name" value="UPF0750_membrane"/>
</dbReference>
<proteinExistence type="predicted"/>
<dbReference type="InterPro" id="IPR015867">
    <property type="entry name" value="N-reg_PII/ATP_PRibTrfase_C"/>
</dbReference>
<dbReference type="Pfam" id="PF10035">
    <property type="entry name" value="DUF2179"/>
    <property type="match status" value="1"/>
</dbReference>
<keyword evidence="2" id="KW-1003">Cell membrane</keyword>
<dbReference type="PANTHER" id="PTHR33545:SF9">
    <property type="entry name" value="UPF0750 MEMBRANE PROTEIN YITE"/>
    <property type="match status" value="1"/>
</dbReference>
<reference evidence="8 9" key="1">
    <citation type="submission" date="2018-10" db="EMBL/GenBank/DDBJ databases">
        <authorList>
            <person name="Zhang X."/>
        </authorList>
    </citation>
    <scope>NUCLEOTIDE SEQUENCE [LARGE SCALE GENOMIC DNA]</scope>
    <source>
        <strain evidence="8 9">SK-G1</strain>
    </source>
</reference>
<dbReference type="PIRSF" id="PIRSF006483">
    <property type="entry name" value="Membrane_protein_YitT"/>
    <property type="match status" value="1"/>
</dbReference>
<dbReference type="CDD" id="cd16380">
    <property type="entry name" value="YitT_C"/>
    <property type="match status" value="1"/>
</dbReference>
<feature type="transmembrane region" description="Helical" evidence="6">
    <location>
        <begin position="49"/>
        <end position="73"/>
    </location>
</feature>
<dbReference type="KEGG" id="bacg:D2962_11770"/>
<evidence type="ECO:0000256" key="6">
    <source>
        <dbReference type="SAM" id="Phobius"/>
    </source>
</evidence>
<feature type="transmembrane region" description="Helical" evidence="6">
    <location>
        <begin position="104"/>
        <end position="123"/>
    </location>
</feature>
<dbReference type="Gene3D" id="3.30.70.120">
    <property type="match status" value="1"/>
</dbReference>
<dbReference type="InterPro" id="IPR019264">
    <property type="entry name" value="DUF2179"/>
</dbReference>
<sequence length="292" mass="31665">MKIKTFLLEYLQIVIGSFIGSLGLTMFLVPNKVAAGGVSGLATVLHYLFGLPVGWTMLAMNIPLFVAGVIFLGKGFGLKTLAGALLFSVFTEATKNFPVLTHDLLLSTVYGGLILGAGLGIVFRARGSTGGSDLAAMLINYFIPTVSIGQGILFVDFFVIGLDGVAFNWELAMYSWIALYVSSKVIDLIQEGVNYSKAVYIISDEAENISRKILNEMERGVTFLGAKGAYTGEEKNVLMCVVTRLELTRLKNIVHELDPRAFVIVHDVHEVLGEGFSFGNESGKVPLKNKNR</sequence>
<keyword evidence="9" id="KW-1185">Reference proteome</keyword>
<keyword evidence="5 6" id="KW-0472">Membrane</keyword>
<evidence type="ECO:0000256" key="1">
    <source>
        <dbReference type="ARBA" id="ARBA00004651"/>
    </source>
</evidence>
<evidence type="ECO:0000256" key="5">
    <source>
        <dbReference type="ARBA" id="ARBA00023136"/>
    </source>
</evidence>
<gene>
    <name evidence="8" type="ORF">D2962_11770</name>
</gene>
<comment type="subcellular location">
    <subcellularLocation>
        <location evidence="1">Cell membrane</location>
        <topology evidence="1">Multi-pass membrane protein</topology>
    </subcellularLocation>
</comment>
<organism evidence="8 9">
    <name type="scientific">Biomaibacter acetigenes</name>
    <dbReference type="NCBI Taxonomy" id="2316383"/>
    <lineage>
        <taxon>Bacteria</taxon>
        <taxon>Bacillati</taxon>
        <taxon>Bacillota</taxon>
        <taxon>Clostridia</taxon>
        <taxon>Thermosediminibacterales</taxon>
        <taxon>Tepidanaerobacteraceae</taxon>
        <taxon>Biomaibacter</taxon>
    </lineage>
</organism>
<dbReference type="RefSeq" id="WP_122015074.1">
    <property type="nucleotide sequence ID" value="NZ_CP033169.1"/>
</dbReference>
<evidence type="ECO:0000256" key="4">
    <source>
        <dbReference type="ARBA" id="ARBA00022989"/>
    </source>
</evidence>
<dbReference type="InterPro" id="IPR003740">
    <property type="entry name" value="YitT"/>
</dbReference>
<feature type="transmembrane region" description="Helical" evidence="6">
    <location>
        <begin position="135"/>
        <end position="159"/>
    </location>
</feature>
<evidence type="ECO:0000313" key="9">
    <source>
        <dbReference type="Proteomes" id="UP000280960"/>
    </source>
</evidence>
<accession>A0A3G2R8T3</accession>
<feature type="transmembrane region" description="Helical" evidence="6">
    <location>
        <begin position="7"/>
        <end position="29"/>
    </location>
</feature>
<evidence type="ECO:0000313" key="8">
    <source>
        <dbReference type="EMBL" id="AYO31187.1"/>
    </source>
</evidence>
<evidence type="ECO:0000256" key="3">
    <source>
        <dbReference type="ARBA" id="ARBA00022692"/>
    </source>
</evidence>
<protein>
    <submittedName>
        <fullName evidence="8">YitT family protein</fullName>
    </submittedName>
</protein>
<evidence type="ECO:0000256" key="2">
    <source>
        <dbReference type="ARBA" id="ARBA00022475"/>
    </source>
</evidence>
<dbReference type="EMBL" id="CP033169">
    <property type="protein sequence ID" value="AYO31187.1"/>
    <property type="molecule type" value="Genomic_DNA"/>
</dbReference>
<keyword evidence="4 6" id="KW-1133">Transmembrane helix</keyword>
<dbReference type="GO" id="GO:0005886">
    <property type="term" value="C:plasma membrane"/>
    <property type="evidence" value="ECO:0007669"/>
    <property type="project" value="UniProtKB-SubCell"/>
</dbReference>